<proteinExistence type="predicted"/>
<feature type="domain" description="Gingipain" evidence="3">
    <location>
        <begin position="517"/>
        <end position="862"/>
    </location>
</feature>
<organism evidence="4">
    <name type="scientific">candidate division WOR-3 bacterium</name>
    <dbReference type="NCBI Taxonomy" id="2052148"/>
    <lineage>
        <taxon>Bacteria</taxon>
        <taxon>Bacteria division WOR-3</taxon>
    </lineage>
</organism>
<protein>
    <recommendedName>
        <fullName evidence="3">Gingipain domain-containing protein</fullName>
    </recommendedName>
</protein>
<dbReference type="Gene3D" id="3.40.50.1460">
    <property type="match status" value="1"/>
</dbReference>
<dbReference type="InterPro" id="IPR029030">
    <property type="entry name" value="Caspase-like_dom_sf"/>
</dbReference>
<keyword evidence="1" id="KW-0732">Signal</keyword>
<reference evidence="4" key="1">
    <citation type="journal article" date="2020" name="mSystems">
        <title>Genome- and Community-Level Interaction Insights into Carbon Utilization and Element Cycling Functions of Hydrothermarchaeota in Hydrothermal Sediment.</title>
        <authorList>
            <person name="Zhou Z."/>
            <person name="Liu Y."/>
            <person name="Xu W."/>
            <person name="Pan J."/>
            <person name="Luo Z.H."/>
            <person name="Li M."/>
        </authorList>
    </citation>
    <scope>NUCLEOTIDE SEQUENCE [LARGE SCALE GENOMIC DNA]</scope>
    <source>
        <strain evidence="4">SpSt-655</strain>
    </source>
</reference>
<dbReference type="EMBL" id="DTBX01000016">
    <property type="protein sequence ID" value="HGQ54919.1"/>
    <property type="molecule type" value="Genomic_DNA"/>
</dbReference>
<dbReference type="InterPro" id="IPR029031">
    <property type="entry name" value="Gingipain_N_sf"/>
</dbReference>
<evidence type="ECO:0000313" key="4">
    <source>
        <dbReference type="EMBL" id="HGQ54919.1"/>
    </source>
</evidence>
<dbReference type="GO" id="GO:0006508">
    <property type="term" value="P:proteolysis"/>
    <property type="evidence" value="ECO:0007669"/>
    <property type="project" value="InterPro"/>
</dbReference>
<feature type="coiled-coil region" evidence="2">
    <location>
        <begin position="646"/>
        <end position="673"/>
    </location>
</feature>
<dbReference type="SUPFAM" id="SSF52129">
    <property type="entry name" value="Caspase-like"/>
    <property type="match status" value="1"/>
</dbReference>
<evidence type="ECO:0000256" key="2">
    <source>
        <dbReference type="SAM" id="Coils"/>
    </source>
</evidence>
<evidence type="ECO:0000259" key="3">
    <source>
        <dbReference type="Pfam" id="PF01364"/>
    </source>
</evidence>
<dbReference type="AlphaFoldDB" id="A0A7V4FDV3"/>
<dbReference type="InterPro" id="IPR001769">
    <property type="entry name" value="Gingipain"/>
</dbReference>
<keyword evidence="2" id="KW-0175">Coiled coil</keyword>
<dbReference type="Pfam" id="PF01364">
    <property type="entry name" value="Peptidase_C25"/>
    <property type="match status" value="1"/>
</dbReference>
<sequence>MLVLFLFNLYLDFSNLSLNFDNFSSFKESLIKKGFLFQEAYPYPYLPSKVLFAKKNSVKINYLKSKEVDFSFTIPKTPRFGILEGGGEFNLEFLKYPENFLIIETLNFRNKEILKITYYPFQIDKKRIIYNPISLEYEEDTISLKPLNSLDTLRNFFSDFYYIFKLYIDSSGLYKITGKELKDAGLNLSLISPKKIRIFNIGDYTPNTYYPDTLIEIPYLFFGKDSNRFNEDDYILFYARGASSFRNKFKDYYHNLYTLYNIYWLCIGEKEGKRIKEVSSLPDRKEVFKDFGYEKRHIEFDRDCPARGGLLWIWDKIEKASYEVSKEISYSFEIKNAFLLDNLKFPIFCDSPFGFILKIYLDSNLIDTLNIPSALPPSGSLYNKKINYPIKDKINLKLLFYRKDKAMNFYTDYFEFIYLRQLNFQDAPIFLILDSIKKHNIKIIKVKKPIILDITDEFSPKILKDYLIEKDTLYLSYYAYDTTILYISDFDKIKRVKRIENKSYYRNSNIHLLSGDYLIICPSDLYYACRELKRYRDRESSCEVFKIEEIIDHYLFGIEEPYSLKKFFALKRPLYGCLVGDATYDYRGLLYNKPQIFTYEVGYGFDFNVYNTAIYALDSYFADFEGNGRSPDFVLTRLPLRNESELRDYLFKLKEYERNISSYKKRILFLADDEYKGSPSEPDEFRADHIRNCENIASIIPKDYDVEKLYLTEFPFLGEEDKTNARDEFVRLLNDKGFAFAFYFGHGAGFQIAHEKLLTLGDVGKVKARPNYPIGYFGSCGVGRFDDTKFEALSEELVRNKEGFIATIGAIKGTSPPGNEELLRRLVLALIYNNKDILGDAFYDCWQVNTFYHLFGEPLTKLNIPKRRDLNLEISEGPFLGGKKVEARINLKKGVEFSELSFSLGKRKRRYKSPVIDIFYNLSGEEIFQAKKILKDSFYNFSFIFPKGLKLDTIFLGSPENYYWEIPKTLKLSIFYKTKDSSFTFNIDTFFRDTLPYENFDTLPPNIYLYANNKILKDTSEVKKDFQLEIRAFDESGIFLKRGEAYSPKIIIEDEVIDLGGYFYYQDTFYYCKIPITLKRDFNEVRVVIYDNLLNKKEKRVILKTKIAPKIEIKDLAVVRVKDYLYFTFILNEGCLGSIKIYTLNGRKILEENNLIFNFGFNSVPIRIENLARGIYLYKLSLSSLERKEKKEIVNKLIIDY</sequence>
<comment type="caution">
    <text evidence="4">The sequence shown here is derived from an EMBL/GenBank/DDBJ whole genome shotgun (WGS) entry which is preliminary data.</text>
</comment>
<gene>
    <name evidence="4" type="ORF">ENU28_00465</name>
</gene>
<dbReference type="Gene3D" id="3.40.50.10390">
    <property type="entry name" value="Gingipain r, domain 1"/>
    <property type="match status" value="1"/>
</dbReference>
<name>A0A7V4FDV3_UNCW3</name>
<evidence type="ECO:0000256" key="1">
    <source>
        <dbReference type="ARBA" id="ARBA00022729"/>
    </source>
</evidence>
<accession>A0A7V4FDV3</accession>
<dbReference type="GO" id="GO:0008234">
    <property type="term" value="F:cysteine-type peptidase activity"/>
    <property type="evidence" value="ECO:0007669"/>
    <property type="project" value="InterPro"/>
</dbReference>